<feature type="transmembrane region" description="Helical" evidence="1">
    <location>
        <begin position="7"/>
        <end position="25"/>
    </location>
</feature>
<dbReference type="EMBL" id="FXTY01000002">
    <property type="protein sequence ID" value="SMP09814.1"/>
    <property type="molecule type" value="Genomic_DNA"/>
</dbReference>
<keyword evidence="1" id="KW-0472">Membrane</keyword>
<proteinExistence type="predicted"/>
<reference evidence="3 4" key="1">
    <citation type="submission" date="2017-05" db="EMBL/GenBank/DDBJ databases">
        <authorList>
            <person name="Varghese N."/>
            <person name="Submissions S."/>
        </authorList>
    </citation>
    <scope>NUCLEOTIDE SEQUENCE [LARGE SCALE GENOMIC DNA]</scope>
    <source>
        <strain evidence="3 4">DSM 29734</strain>
    </source>
</reference>
<sequence length="280" mass="30860">MSIWKEPFLHFALLGAAIFGWFFVLNPDAGGRPEVDEIVVSERVFEGLSARFFAQMKRVPTPEEAQVMVDQFVRDEVLVREAQSLGLDQGDGVVRNRLVQKMAFLIASAAQSAMPDDAVLDQHLQENPETFKTPALISFEQIGLAPGTDAAQIEHVLSDLNAGNATQDEMSSSLLHRSMSKATWVQVDGNFGRGTFAQLETLPVGQWSGPVTSGYGLHAVRVLEYQASELPSLDMVRERVLADWRSSLADDLRTAQEAALLQAYQVSQPTQDTLKSWIGQ</sequence>
<keyword evidence="1" id="KW-0812">Transmembrane</keyword>
<feature type="domain" description="PpiC" evidence="2">
    <location>
        <begin position="115"/>
        <end position="238"/>
    </location>
</feature>
<accession>A0ABY1NIJ9</accession>
<dbReference type="Proteomes" id="UP001157961">
    <property type="component" value="Unassembled WGS sequence"/>
</dbReference>
<dbReference type="Pfam" id="PF13145">
    <property type="entry name" value="Rotamase_2"/>
    <property type="match status" value="1"/>
</dbReference>
<dbReference type="InterPro" id="IPR000297">
    <property type="entry name" value="PPIase_PpiC"/>
</dbReference>
<evidence type="ECO:0000256" key="1">
    <source>
        <dbReference type="SAM" id="Phobius"/>
    </source>
</evidence>
<dbReference type="RefSeq" id="WP_283424783.1">
    <property type="nucleotide sequence ID" value="NZ_FXTY01000002.1"/>
</dbReference>
<keyword evidence="1" id="KW-1133">Transmembrane helix</keyword>
<evidence type="ECO:0000259" key="2">
    <source>
        <dbReference type="Pfam" id="PF13145"/>
    </source>
</evidence>
<keyword evidence="4" id="KW-1185">Reference proteome</keyword>
<gene>
    <name evidence="3" type="ORF">SAMN06265373_10212</name>
</gene>
<evidence type="ECO:0000313" key="4">
    <source>
        <dbReference type="Proteomes" id="UP001157961"/>
    </source>
</evidence>
<protein>
    <submittedName>
        <fullName evidence="3">PPIC-type PPIASE domain-containing protein</fullName>
    </submittedName>
</protein>
<name>A0ABY1NIJ9_9RHOB</name>
<evidence type="ECO:0000313" key="3">
    <source>
        <dbReference type="EMBL" id="SMP09814.1"/>
    </source>
</evidence>
<comment type="caution">
    <text evidence="3">The sequence shown here is derived from an EMBL/GenBank/DDBJ whole genome shotgun (WGS) entry which is preliminary data.</text>
</comment>
<organism evidence="3 4">
    <name type="scientific">Shimia sagamensis</name>
    <dbReference type="NCBI Taxonomy" id="1566352"/>
    <lineage>
        <taxon>Bacteria</taxon>
        <taxon>Pseudomonadati</taxon>
        <taxon>Pseudomonadota</taxon>
        <taxon>Alphaproteobacteria</taxon>
        <taxon>Rhodobacterales</taxon>
        <taxon>Roseobacteraceae</taxon>
    </lineage>
</organism>